<dbReference type="GO" id="GO:0007165">
    <property type="term" value="P:signal transduction"/>
    <property type="evidence" value="ECO:0007669"/>
    <property type="project" value="InterPro"/>
</dbReference>
<dbReference type="EMBL" id="QHKO01000009">
    <property type="protein sequence ID" value="RAL20608.1"/>
    <property type="molecule type" value="Genomic_DNA"/>
</dbReference>
<dbReference type="Proteomes" id="UP000249169">
    <property type="component" value="Unassembled WGS sequence"/>
</dbReference>
<gene>
    <name evidence="1" type="ORF">DL240_16385</name>
</gene>
<comment type="caution">
    <text evidence="1">The sequence shown here is derived from an EMBL/GenBank/DDBJ whole genome shotgun (WGS) entry which is preliminary data.</text>
</comment>
<evidence type="ECO:0008006" key="3">
    <source>
        <dbReference type="Google" id="ProtNLM"/>
    </source>
</evidence>
<reference evidence="1 2" key="1">
    <citation type="submission" date="2018-05" db="EMBL/GenBank/DDBJ databases">
        <title>Lujinxingia marina gen. nov. sp. nov., a new facultative anaerobic member of the class Deltaproteobacteria, and proposal of Lujinxingaceae fam. nov.</title>
        <authorList>
            <person name="Li C.-M."/>
        </authorList>
    </citation>
    <scope>NUCLEOTIDE SEQUENCE [LARGE SCALE GENOMIC DNA]</scope>
    <source>
        <strain evidence="1 2">B210</strain>
    </source>
</reference>
<proteinExistence type="predicted"/>
<dbReference type="OrthoDB" id="5517355at2"/>
<dbReference type="SUPFAM" id="SSF50341">
    <property type="entry name" value="CheW-like"/>
    <property type="match status" value="1"/>
</dbReference>
<evidence type="ECO:0000313" key="2">
    <source>
        <dbReference type="Proteomes" id="UP000249169"/>
    </source>
</evidence>
<accession>A0A328C4E6</accession>
<evidence type="ECO:0000313" key="1">
    <source>
        <dbReference type="EMBL" id="RAL20608.1"/>
    </source>
</evidence>
<organism evidence="1 2">
    <name type="scientific">Lujinxingia litoralis</name>
    <dbReference type="NCBI Taxonomy" id="2211119"/>
    <lineage>
        <taxon>Bacteria</taxon>
        <taxon>Deltaproteobacteria</taxon>
        <taxon>Bradymonadales</taxon>
        <taxon>Lujinxingiaceae</taxon>
        <taxon>Lujinxingia</taxon>
    </lineage>
</organism>
<dbReference type="AlphaFoldDB" id="A0A328C4E6"/>
<protein>
    <recommendedName>
        <fullName evidence="3">CheW-like domain-containing protein</fullName>
    </recommendedName>
</protein>
<dbReference type="InterPro" id="IPR036061">
    <property type="entry name" value="CheW-like_dom_sf"/>
</dbReference>
<keyword evidence="2" id="KW-1185">Reference proteome</keyword>
<sequence>MNTHALDALFFQCGTATLCVELGLVSSVLTHEAASMNVLDPRPHLGLTPTESGMVGLLNLPGPPSALYLGRVLGTFPLRPTDLLPLPQWLRGHLPAVLHPAITLLDEKVVWLLDLDTLNNASSH</sequence>
<dbReference type="GO" id="GO:0006935">
    <property type="term" value="P:chemotaxis"/>
    <property type="evidence" value="ECO:0007669"/>
    <property type="project" value="InterPro"/>
</dbReference>
<name>A0A328C4E6_9DELT</name>
<dbReference type="RefSeq" id="WP_111730974.1">
    <property type="nucleotide sequence ID" value="NZ_QHKO01000009.1"/>
</dbReference>